<keyword evidence="1" id="KW-1133">Transmembrane helix</keyword>
<proteinExistence type="predicted"/>
<gene>
    <name evidence="2" type="ORF">SAMN06295937_1001250</name>
</gene>
<evidence type="ECO:0000313" key="2">
    <source>
        <dbReference type="EMBL" id="SKB26900.1"/>
    </source>
</evidence>
<dbReference type="EMBL" id="FUYP01000001">
    <property type="protein sequence ID" value="SKB26900.1"/>
    <property type="molecule type" value="Genomic_DNA"/>
</dbReference>
<organism evidence="2 3">
    <name type="scientific">Sphingopyxis flava</name>
    <dbReference type="NCBI Taxonomy" id="1507287"/>
    <lineage>
        <taxon>Bacteria</taxon>
        <taxon>Pseudomonadati</taxon>
        <taxon>Pseudomonadota</taxon>
        <taxon>Alphaproteobacteria</taxon>
        <taxon>Sphingomonadales</taxon>
        <taxon>Sphingomonadaceae</taxon>
        <taxon>Sphingopyxis</taxon>
    </lineage>
</organism>
<sequence length="42" mass="4449">MYPADPSTDLTAEFTGDRTFAFAAVIFAALAFGVPTLLAVLR</sequence>
<keyword evidence="1" id="KW-0812">Transmembrane</keyword>
<evidence type="ECO:0000313" key="3">
    <source>
        <dbReference type="Proteomes" id="UP000190044"/>
    </source>
</evidence>
<protein>
    <submittedName>
        <fullName evidence="2">Uncharacterized protein</fullName>
    </submittedName>
</protein>
<keyword evidence="1" id="KW-0472">Membrane</keyword>
<name>A0A1T4ZVX7_9SPHN</name>
<dbReference type="AlphaFoldDB" id="A0A1T4ZVX7"/>
<evidence type="ECO:0000256" key="1">
    <source>
        <dbReference type="SAM" id="Phobius"/>
    </source>
</evidence>
<dbReference type="Proteomes" id="UP000190044">
    <property type="component" value="Unassembled WGS sequence"/>
</dbReference>
<keyword evidence="3" id="KW-1185">Reference proteome</keyword>
<feature type="transmembrane region" description="Helical" evidence="1">
    <location>
        <begin position="20"/>
        <end position="41"/>
    </location>
</feature>
<accession>A0A1T4ZVX7</accession>
<reference evidence="3" key="1">
    <citation type="submission" date="2017-02" db="EMBL/GenBank/DDBJ databases">
        <authorList>
            <person name="Varghese N."/>
            <person name="Submissions S."/>
        </authorList>
    </citation>
    <scope>NUCLEOTIDE SEQUENCE [LARGE SCALE GENOMIC DNA]</scope>
    <source>
        <strain evidence="3">R11H</strain>
    </source>
</reference>
<dbReference type="RefSeq" id="WP_281250912.1">
    <property type="nucleotide sequence ID" value="NZ_FUYP01000001.1"/>
</dbReference>